<dbReference type="EMBL" id="BTGU01009555">
    <property type="protein sequence ID" value="GMN25638.1"/>
    <property type="molecule type" value="Genomic_DNA"/>
</dbReference>
<feature type="non-terminal residue" evidence="2">
    <location>
        <position position="60"/>
    </location>
</feature>
<sequence length="60" mass="6382">MRMTKASGARAWAVKPSMARTGGRELRNLTSVARTGPEVHGPADVGTCGRPETVRCAWDA</sequence>
<dbReference type="AlphaFoldDB" id="A0AA87YY24"/>
<feature type="region of interest" description="Disordered" evidence="1">
    <location>
        <begin position="1"/>
        <end position="25"/>
    </location>
</feature>
<evidence type="ECO:0000256" key="1">
    <source>
        <dbReference type="SAM" id="MobiDB-lite"/>
    </source>
</evidence>
<organism evidence="2 3">
    <name type="scientific">Ficus carica</name>
    <name type="common">Common fig</name>
    <dbReference type="NCBI Taxonomy" id="3494"/>
    <lineage>
        <taxon>Eukaryota</taxon>
        <taxon>Viridiplantae</taxon>
        <taxon>Streptophyta</taxon>
        <taxon>Embryophyta</taxon>
        <taxon>Tracheophyta</taxon>
        <taxon>Spermatophyta</taxon>
        <taxon>Magnoliopsida</taxon>
        <taxon>eudicotyledons</taxon>
        <taxon>Gunneridae</taxon>
        <taxon>Pentapetalae</taxon>
        <taxon>rosids</taxon>
        <taxon>fabids</taxon>
        <taxon>Rosales</taxon>
        <taxon>Moraceae</taxon>
        <taxon>Ficeae</taxon>
        <taxon>Ficus</taxon>
    </lineage>
</organism>
<protein>
    <submittedName>
        <fullName evidence="2">Uncharacterized protein</fullName>
    </submittedName>
</protein>
<proteinExistence type="predicted"/>
<evidence type="ECO:0000313" key="3">
    <source>
        <dbReference type="Proteomes" id="UP001187192"/>
    </source>
</evidence>
<dbReference type="Proteomes" id="UP001187192">
    <property type="component" value="Unassembled WGS sequence"/>
</dbReference>
<comment type="caution">
    <text evidence="2">The sequence shown here is derived from an EMBL/GenBank/DDBJ whole genome shotgun (WGS) entry which is preliminary data.</text>
</comment>
<keyword evidence="3" id="KW-1185">Reference proteome</keyword>
<name>A0AA87YY24_FICCA</name>
<accession>A0AA87YY24</accession>
<gene>
    <name evidence="2" type="ORF">TIFTF001_051455</name>
</gene>
<evidence type="ECO:0000313" key="2">
    <source>
        <dbReference type="EMBL" id="GMN25638.1"/>
    </source>
</evidence>
<reference evidence="2" key="1">
    <citation type="submission" date="2023-07" db="EMBL/GenBank/DDBJ databases">
        <title>draft genome sequence of fig (Ficus carica).</title>
        <authorList>
            <person name="Takahashi T."/>
            <person name="Nishimura K."/>
        </authorList>
    </citation>
    <scope>NUCLEOTIDE SEQUENCE</scope>
</reference>